<evidence type="ECO:0000313" key="2">
    <source>
        <dbReference type="EMBL" id="CAK6964724.1"/>
    </source>
</evidence>
<evidence type="ECO:0000313" key="3">
    <source>
        <dbReference type="Proteomes" id="UP001314229"/>
    </source>
</evidence>
<keyword evidence="3" id="KW-1185">Reference proteome</keyword>
<dbReference type="Proteomes" id="UP001314229">
    <property type="component" value="Unassembled WGS sequence"/>
</dbReference>
<evidence type="ECO:0000256" key="1">
    <source>
        <dbReference type="SAM" id="MobiDB-lite"/>
    </source>
</evidence>
<dbReference type="AlphaFoldDB" id="A0AAV1P118"/>
<gene>
    <name evidence="2" type="ORF">FSCOSCO3_A018250</name>
</gene>
<feature type="compositionally biased region" description="Polar residues" evidence="1">
    <location>
        <begin position="1"/>
        <end position="19"/>
    </location>
</feature>
<comment type="caution">
    <text evidence="2">The sequence shown here is derived from an EMBL/GenBank/DDBJ whole genome shotgun (WGS) entry which is preliminary data.</text>
</comment>
<proteinExistence type="predicted"/>
<protein>
    <submittedName>
        <fullName evidence="2">Uncharacterized protein LOC122990591</fullName>
    </submittedName>
</protein>
<feature type="region of interest" description="Disordered" evidence="1">
    <location>
        <begin position="1"/>
        <end position="25"/>
    </location>
</feature>
<dbReference type="EMBL" id="CAWUFR010000075">
    <property type="protein sequence ID" value="CAK6964724.1"/>
    <property type="molecule type" value="Genomic_DNA"/>
</dbReference>
<organism evidence="2 3">
    <name type="scientific">Scomber scombrus</name>
    <name type="common">Atlantic mackerel</name>
    <name type="synonym">Scomber vernalis</name>
    <dbReference type="NCBI Taxonomy" id="13677"/>
    <lineage>
        <taxon>Eukaryota</taxon>
        <taxon>Metazoa</taxon>
        <taxon>Chordata</taxon>
        <taxon>Craniata</taxon>
        <taxon>Vertebrata</taxon>
        <taxon>Euteleostomi</taxon>
        <taxon>Actinopterygii</taxon>
        <taxon>Neopterygii</taxon>
        <taxon>Teleostei</taxon>
        <taxon>Neoteleostei</taxon>
        <taxon>Acanthomorphata</taxon>
        <taxon>Pelagiaria</taxon>
        <taxon>Scombriformes</taxon>
        <taxon>Scombridae</taxon>
        <taxon>Scomber</taxon>
    </lineage>
</organism>
<sequence length="68" mass="7664">MSSFHNSGPDKSTVDQSNDPDNKAEAVNYAALDFSTRNVKRRRKKGSPQECVYCAVRADYHTQHHPSI</sequence>
<reference evidence="2 3" key="1">
    <citation type="submission" date="2024-01" db="EMBL/GenBank/DDBJ databases">
        <authorList>
            <person name="Alioto T."/>
            <person name="Alioto T."/>
            <person name="Gomez Garrido J."/>
        </authorList>
    </citation>
    <scope>NUCLEOTIDE SEQUENCE [LARGE SCALE GENOMIC DNA]</scope>
</reference>
<name>A0AAV1P118_SCOSC</name>
<accession>A0AAV1P118</accession>